<evidence type="ECO:0000256" key="1">
    <source>
        <dbReference type="ARBA" id="ARBA00004141"/>
    </source>
</evidence>
<feature type="transmembrane region" description="Helical" evidence="6">
    <location>
        <begin position="71"/>
        <end position="96"/>
    </location>
</feature>
<accession>A0A7Z0WJK7</accession>
<keyword evidence="2 6" id="KW-0812">Transmembrane</keyword>
<dbReference type="InterPro" id="IPR051784">
    <property type="entry name" value="Nod_factor_ABC_transporter"/>
</dbReference>
<evidence type="ECO:0000256" key="6">
    <source>
        <dbReference type="RuleBase" id="RU361157"/>
    </source>
</evidence>
<feature type="transmembrane region" description="Helical" evidence="6">
    <location>
        <begin position="41"/>
        <end position="59"/>
    </location>
</feature>
<evidence type="ECO:0000256" key="5">
    <source>
        <dbReference type="ARBA" id="ARBA00023251"/>
    </source>
</evidence>
<keyword evidence="9" id="KW-1185">Reference proteome</keyword>
<evidence type="ECO:0000256" key="2">
    <source>
        <dbReference type="ARBA" id="ARBA00022692"/>
    </source>
</evidence>
<dbReference type="PRINTS" id="PR00164">
    <property type="entry name" value="ABC2TRNSPORT"/>
</dbReference>
<feature type="transmembrane region" description="Helical" evidence="6">
    <location>
        <begin position="238"/>
        <end position="260"/>
    </location>
</feature>
<dbReference type="Pfam" id="PF01061">
    <property type="entry name" value="ABC2_membrane"/>
    <property type="match status" value="1"/>
</dbReference>
<keyword evidence="4 6" id="KW-0472">Membrane</keyword>
<keyword evidence="3 6" id="KW-1133">Transmembrane helix</keyword>
<protein>
    <recommendedName>
        <fullName evidence="6">Transport permease protein</fullName>
    </recommendedName>
</protein>
<keyword evidence="6" id="KW-0813">Transport</keyword>
<comment type="caution">
    <text evidence="8">The sequence shown here is derived from an EMBL/GenBank/DDBJ whole genome shotgun (WGS) entry which is preliminary data.</text>
</comment>
<reference evidence="8 9" key="1">
    <citation type="submission" date="2016-12" db="EMBL/GenBank/DDBJ databases">
        <title>The draft genome sequence of Actinophytocola xinjiangensis.</title>
        <authorList>
            <person name="Wang W."/>
            <person name="Yuan L."/>
        </authorList>
    </citation>
    <scope>NUCLEOTIDE SEQUENCE [LARGE SCALE GENOMIC DNA]</scope>
    <source>
        <strain evidence="8 9">CGMCC 4.4663</strain>
    </source>
</reference>
<gene>
    <name evidence="8" type="ORF">BLA60_22665</name>
</gene>
<feature type="transmembrane region" description="Helical" evidence="6">
    <location>
        <begin position="153"/>
        <end position="174"/>
    </location>
</feature>
<dbReference type="PROSITE" id="PS51012">
    <property type="entry name" value="ABC_TM2"/>
    <property type="match status" value="1"/>
</dbReference>
<sequence length="269" mass="28838">MVAELRASGQVLGPVRAAFIVVEAMWTWYRRNWRSTVVSSVVQPVLYLLALGFGLGSQVEPSEATGGLSYVVYLAPALLVATSVQIAAFECTYPVLSAFKWQRTYLAIAASPVTPAQILGGHLTWVAIRLAGSGAAYLLVAALLGTLTGPGVLITLLVAVLTGMAFAAPVAAFSATIESEGQQFTALFRFVVMPMTLFAGAFFPVEQLPVWLRPIAWITPLWHGTELGRDAAFGTLEWLPALGHVAFLVALFLAGAMIAARRYRRRLSA</sequence>
<comment type="similarity">
    <text evidence="6">Belongs to the ABC-2 integral membrane protein family.</text>
</comment>
<dbReference type="GO" id="GO:0043190">
    <property type="term" value="C:ATP-binding cassette (ABC) transporter complex"/>
    <property type="evidence" value="ECO:0007669"/>
    <property type="project" value="InterPro"/>
</dbReference>
<dbReference type="GO" id="GO:0046677">
    <property type="term" value="P:response to antibiotic"/>
    <property type="evidence" value="ECO:0007669"/>
    <property type="project" value="UniProtKB-KW"/>
</dbReference>
<organism evidence="8 9">
    <name type="scientific">Actinophytocola xinjiangensis</name>
    <dbReference type="NCBI Taxonomy" id="485602"/>
    <lineage>
        <taxon>Bacteria</taxon>
        <taxon>Bacillati</taxon>
        <taxon>Actinomycetota</taxon>
        <taxon>Actinomycetes</taxon>
        <taxon>Pseudonocardiales</taxon>
        <taxon>Pseudonocardiaceae</taxon>
    </lineage>
</organism>
<dbReference type="InterPro" id="IPR000412">
    <property type="entry name" value="ABC_2_transport"/>
</dbReference>
<dbReference type="AlphaFoldDB" id="A0A7Z0WJK7"/>
<feature type="domain" description="ABC transmembrane type-2" evidence="7">
    <location>
        <begin position="35"/>
        <end position="266"/>
    </location>
</feature>
<evidence type="ECO:0000313" key="8">
    <source>
        <dbReference type="EMBL" id="OLF08809.1"/>
    </source>
</evidence>
<keyword evidence="6" id="KW-1003">Cell membrane</keyword>
<feature type="transmembrane region" description="Helical" evidence="6">
    <location>
        <begin position="186"/>
        <end position="205"/>
    </location>
</feature>
<dbReference type="InterPro" id="IPR047817">
    <property type="entry name" value="ABC2_TM_bact-type"/>
</dbReference>
<dbReference type="InterPro" id="IPR013525">
    <property type="entry name" value="ABC2_TM"/>
</dbReference>
<dbReference type="PANTHER" id="PTHR43229:SF2">
    <property type="entry name" value="NODULATION PROTEIN J"/>
    <property type="match status" value="1"/>
</dbReference>
<dbReference type="EMBL" id="MSIF01000011">
    <property type="protein sequence ID" value="OLF08809.1"/>
    <property type="molecule type" value="Genomic_DNA"/>
</dbReference>
<dbReference type="GO" id="GO:0140359">
    <property type="term" value="F:ABC-type transporter activity"/>
    <property type="evidence" value="ECO:0007669"/>
    <property type="project" value="InterPro"/>
</dbReference>
<name>A0A7Z0WJK7_9PSEU</name>
<proteinExistence type="inferred from homology"/>
<evidence type="ECO:0000313" key="9">
    <source>
        <dbReference type="Proteomes" id="UP000185696"/>
    </source>
</evidence>
<evidence type="ECO:0000256" key="3">
    <source>
        <dbReference type="ARBA" id="ARBA00022989"/>
    </source>
</evidence>
<dbReference type="PIRSF" id="PIRSF006648">
    <property type="entry name" value="DrrB"/>
    <property type="match status" value="1"/>
</dbReference>
<feature type="transmembrane region" description="Helical" evidence="6">
    <location>
        <begin position="126"/>
        <end position="147"/>
    </location>
</feature>
<evidence type="ECO:0000259" key="7">
    <source>
        <dbReference type="PROSITE" id="PS51012"/>
    </source>
</evidence>
<evidence type="ECO:0000256" key="4">
    <source>
        <dbReference type="ARBA" id="ARBA00023136"/>
    </source>
</evidence>
<dbReference type="Proteomes" id="UP000185696">
    <property type="component" value="Unassembled WGS sequence"/>
</dbReference>
<dbReference type="PANTHER" id="PTHR43229">
    <property type="entry name" value="NODULATION PROTEIN J"/>
    <property type="match status" value="1"/>
</dbReference>
<comment type="subcellular location">
    <subcellularLocation>
        <location evidence="6">Cell membrane</location>
        <topology evidence="6">Multi-pass membrane protein</topology>
    </subcellularLocation>
    <subcellularLocation>
        <location evidence="1">Membrane</location>
        <topology evidence="1">Multi-pass membrane protein</topology>
    </subcellularLocation>
</comment>
<keyword evidence="5" id="KW-0046">Antibiotic resistance</keyword>